<evidence type="ECO:0000256" key="1">
    <source>
        <dbReference type="ARBA" id="ARBA00022679"/>
    </source>
</evidence>
<comment type="caution">
    <text evidence="4">The sequence shown here is derived from an EMBL/GenBank/DDBJ whole genome shotgun (WGS) entry which is preliminary data.</text>
</comment>
<dbReference type="GO" id="GO:0070403">
    <property type="term" value="F:NAD+ binding"/>
    <property type="evidence" value="ECO:0007669"/>
    <property type="project" value="InterPro"/>
</dbReference>
<dbReference type="SUPFAM" id="SSF52467">
    <property type="entry name" value="DHS-like NAD/FAD-binding domain"/>
    <property type="match status" value="1"/>
</dbReference>
<keyword evidence="2" id="KW-0520">NAD</keyword>
<gene>
    <name evidence="4" type="ORF">S01H1_37396</name>
</gene>
<evidence type="ECO:0000256" key="2">
    <source>
        <dbReference type="ARBA" id="ARBA00023027"/>
    </source>
</evidence>
<keyword evidence="1" id="KW-0808">Transferase</keyword>
<dbReference type="CDD" id="cd01407">
    <property type="entry name" value="SIR2-fam"/>
    <property type="match status" value="1"/>
</dbReference>
<evidence type="ECO:0000313" key="4">
    <source>
        <dbReference type="EMBL" id="GAG12042.1"/>
    </source>
</evidence>
<dbReference type="InterPro" id="IPR003000">
    <property type="entry name" value="Sirtuin"/>
</dbReference>
<dbReference type="InterPro" id="IPR026591">
    <property type="entry name" value="Sirtuin_cat_small_dom_sf"/>
</dbReference>
<dbReference type="GO" id="GO:0017136">
    <property type="term" value="F:histone deacetylase activity, NAD-dependent"/>
    <property type="evidence" value="ECO:0007669"/>
    <property type="project" value="TreeGrafter"/>
</dbReference>
<dbReference type="InterPro" id="IPR026590">
    <property type="entry name" value="Ssirtuin_cat_dom"/>
</dbReference>
<dbReference type="InterPro" id="IPR029035">
    <property type="entry name" value="DHS-like_NAD/FAD-binding_dom"/>
</dbReference>
<dbReference type="Pfam" id="PF02146">
    <property type="entry name" value="SIR2"/>
    <property type="match status" value="1"/>
</dbReference>
<feature type="domain" description="Deacetylase sirtuin-type" evidence="3">
    <location>
        <begin position="1"/>
        <end position="186"/>
    </location>
</feature>
<name>X0VLI9_9ZZZZ</name>
<dbReference type="PROSITE" id="PS50305">
    <property type="entry name" value="SIRTUIN"/>
    <property type="match status" value="1"/>
</dbReference>
<reference evidence="4" key="1">
    <citation type="journal article" date="2014" name="Front. Microbiol.">
        <title>High frequency of phylogenetically diverse reductive dehalogenase-homologous genes in deep subseafloor sedimentary metagenomes.</title>
        <authorList>
            <person name="Kawai M."/>
            <person name="Futagami T."/>
            <person name="Toyoda A."/>
            <person name="Takaki Y."/>
            <person name="Nishi S."/>
            <person name="Hori S."/>
            <person name="Arai W."/>
            <person name="Tsubouchi T."/>
            <person name="Morono Y."/>
            <person name="Uchiyama I."/>
            <person name="Ito T."/>
            <person name="Fujiyama A."/>
            <person name="Inagaki F."/>
            <person name="Takami H."/>
        </authorList>
    </citation>
    <scope>NUCLEOTIDE SEQUENCE</scope>
    <source>
        <strain evidence="4">Expedition CK06-06</strain>
    </source>
</reference>
<dbReference type="PANTHER" id="PTHR11085:SF11">
    <property type="entry name" value="NAD-DEPENDENT PROTEIN DEACETYLASE"/>
    <property type="match status" value="1"/>
</dbReference>
<feature type="non-terminal residue" evidence="4">
    <location>
        <position position="186"/>
    </location>
</feature>
<sequence>MENLEEDLLKRAAKDLINSSCAIALTGAGISTESGIPDFRGPSGIWTKDPEAERRAYRSYQTFLDDPKGWWQERLATPIGLLGALEKAAPNPGHQALAELEKMGILRWVITQNVDGLHEKAGSKNVLEYHGSIFKLRCVSCGSRFDRDQFDLEELKRQNELPPYCPKCGGLIKTDGVAFGEPIPSD</sequence>
<dbReference type="Gene3D" id="3.40.50.1220">
    <property type="entry name" value="TPP-binding domain"/>
    <property type="match status" value="1"/>
</dbReference>
<accession>X0VLI9</accession>
<dbReference type="InterPro" id="IPR050134">
    <property type="entry name" value="NAD-dep_sirtuin_deacylases"/>
</dbReference>
<dbReference type="Gene3D" id="3.30.1600.10">
    <property type="entry name" value="SIR2/SIRT2 'Small Domain"/>
    <property type="match status" value="1"/>
</dbReference>
<protein>
    <recommendedName>
        <fullName evidence="3">Deacetylase sirtuin-type domain-containing protein</fullName>
    </recommendedName>
</protein>
<dbReference type="EMBL" id="BARS01023487">
    <property type="protein sequence ID" value="GAG12042.1"/>
    <property type="molecule type" value="Genomic_DNA"/>
</dbReference>
<evidence type="ECO:0000259" key="3">
    <source>
        <dbReference type="PROSITE" id="PS50305"/>
    </source>
</evidence>
<dbReference type="AlphaFoldDB" id="X0VLI9"/>
<proteinExistence type="predicted"/>
<dbReference type="PANTHER" id="PTHR11085">
    <property type="entry name" value="NAD-DEPENDENT PROTEIN DEACYLASE SIRTUIN-5, MITOCHONDRIAL-RELATED"/>
    <property type="match status" value="1"/>
</dbReference>
<organism evidence="4">
    <name type="scientific">marine sediment metagenome</name>
    <dbReference type="NCBI Taxonomy" id="412755"/>
    <lineage>
        <taxon>unclassified sequences</taxon>
        <taxon>metagenomes</taxon>
        <taxon>ecological metagenomes</taxon>
    </lineage>
</organism>